<evidence type="ECO:0000256" key="4">
    <source>
        <dbReference type="ARBA" id="ARBA00022729"/>
    </source>
</evidence>
<feature type="chain" id="PRO_5020267231" evidence="8">
    <location>
        <begin position="21"/>
        <end position="569"/>
    </location>
</feature>
<evidence type="ECO:0000313" key="11">
    <source>
        <dbReference type="Proteomes" id="UP000291124"/>
    </source>
</evidence>
<evidence type="ECO:0000256" key="3">
    <source>
        <dbReference type="ARBA" id="ARBA00022723"/>
    </source>
</evidence>
<feature type="region of interest" description="Disordered" evidence="7">
    <location>
        <begin position="520"/>
        <end position="569"/>
    </location>
</feature>
<dbReference type="PANTHER" id="PTHR45953">
    <property type="entry name" value="IDURONATE 2-SULFATASE"/>
    <property type="match status" value="1"/>
</dbReference>
<evidence type="ECO:0000256" key="5">
    <source>
        <dbReference type="ARBA" id="ARBA00022801"/>
    </source>
</evidence>
<keyword evidence="4 8" id="KW-0732">Signal</keyword>
<proteinExistence type="inferred from homology"/>
<evidence type="ECO:0000256" key="8">
    <source>
        <dbReference type="SAM" id="SignalP"/>
    </source>
</evidence>
<comment type="cofactor">
    <cofactor evidence="1">
        <name>Ca(2+)</name>
        <dbReference type="ChEBI" id="CHEBI:29108"/>
    </cofactor>
</comment>
<dbReference type="SUPFAM" id="SSF53649">
    <property type="entry name" value="Alkaline phosphatase-like"/>
    <property type="match status" value="1"/>
</dbReference>
<dbReference type="PROSITE" id="PS00149">
    <property type="entry name" value="SULFATASE_2"/>
    <property type="match status" value="1"/>
</dbReference>
<dbReference type="Proteomes" id="UP000291124">
    <property type="component" value="Chromosome"/>
</dbReference>
<feature type="domain" description="Sulfatase N-terminal" evidence="9">
    <location>
        <begin position="26"/>
        <end position="403"/>
    </location>
</feature>
<dbReference type="GO" id="GO:0005737">
    <property type="term" value="C:cytoplasm"/>
    <property type="evidence" value="ECO:0007669"/>
    <property type="project" value="TreeGrafter"/>
</dbReference>
<keyword evidence="11" id="KW-1185">Reference proteome</keyword>
<dbReference type="AlphaFoldDB" id="A0A4P6YDP9"/>
<keyword evidence="5" id="KW-0378">Hydrolase</keyword>
<dbReference type="InterPro" id="IPR017850">
    <property type="entry name" value="Alkaline_phosphatase_core_sf"/>
</dbReference>
<evidence type="ECO:0000256" key="1">
    <source>
        <dbReference type="ARBA" id="ARBA00001913"/>
    </source>
</evidence>
<dbReference type="Gene3D" id="3.40.720.10">
    <property type="entry name" value="Alkaline Phosphatase, subunit A"/>
    <property type="match status" value="1"/>
</dbReference>
<dbReference type="EMBL" id="CP037933">
    <property type="protein sequence ID" value="QBN20448.1"/>
    <property type="molecule type" value="Genomic_DNA"/>
</dbReference>
<dbReference type="PROSITE" id="PS00523">
    <property type="entry name" value="SULFATASE_1"/>
    <property type="match status" value="1"/>
</dbReference>
<comment type="similarity">
    <text evidence="2">Belongs to the sulfatase family.</text>
</comment>
<evidence type="ECO:0000256" key="6">
    <source>
        <dbReference type="ARBA" id="ARBA00022837"/>
    </source>
</evidence>
<dbReference type="GO" id="GO:0004423">
    <property type="term" value="F:iduronate-2-sulfatase activity"/>
    <property type="evidence" value="ECO:0007669"/>
    <property type="project" value="InterPro"/>
</dbReference>
<sequence length="569" mass="63978">MKKSIVFVLLLACSIQYSNAQSATKKNILFIAVDDLKPLINAYGQTQMVTPNFDRLAKSGVIFQNAEVQQAVCGPSRACVMTGTYPDRTKVWDLQTDFRESAPELISMPEYLISQGYETTAIGKIFHKGSAAAGHDGKSWSIPHTQPENFDPKYGAPAFGYYQSKETKAQMVSLMKEAEEKGMKKENAQRNYAFKRLKPSTESADVSDEAYQDGIYTVEALKKLQMLASGTKPFFLGVGYQRPHLPFVAPKKYWDLYKRENIKLAANQNLIDGTPDFAYHSFGELRAFTDIDDNLKVGDRVPEDKQKELIHGYMASISYIDAQLGKLLDELDRLKLTNNTIIVLWGDHGYHLGDHTLWNKHSNFEQATRIPFMFSGPGVAKNVKVTSPVELIDVFPTLFDLVNVKQSAQTDGKSLITLLDTNSKNNIKTEIALSQYPRQGNKMGYSIRTERYRYTEWHGNSYNTEKPYDAANIVGVELYDFVSDPLETKNHAKEANYKATAAELQSKLMVKLNEINKRNIYKAHPSTRKGGENEEEGEGTKGAKPKNGKQGNKDKAANEDGFTKKNFEE</sequence>
<reference evidence="11" key="1">
    <citation type="submission" date="2019-03" db="EMBL/GenBank/DDBJ databases">
        <title>Flavobacterium sp.</title>
        <authorList>
            <person name="Kim H."/>
        </authorList>
    </citation>
    <scope>NUCLEOTIDE SEQUENCE [LARGE SCALE GENOMIC DNA]</scope>
    <source>
        <strain evidence="11">GS13</strain>
    </source>
</reference>
<evidence type="ECO:0000259" key="9">
    <source>
        <dbReference type="Pfam" id="PF00884"/>
    </source>
</evidence>
<dbReference type="PANTHER" id="PTHR45953:SF1">
    <property type="entry name" value="IDURONATE 2-SULFATASE"/>
    <property type="match status" value="1"/>
</dbReference>
<evidence type="ECO:0000256" key="7">
    <source>
        <dbReference type="SAM" id="MobiDB-lite"/>
    </source>
</evidence>
<keyword evidence="6" id="KW-0106">Calcium</keyword>
<name>A0A4P6YDP9_9FLAO</name>
<organism evidence="10 11">
    <name type="scientific">Flavobacterium nackdongense</name>
    <dbReference type="NCBI Taxonomy" id="2547394"/>
    <lineage>
        <taxon>Bacteria</taxon>
        <taxon>Pseudomonadati</taxon>
        <taxon>Bacteroidota</taxon>
        <taxon>Flavobacteriia</taxon>
        <taxon>Flavobacteriales</taxon>
        <taxon>Flavobacteriaceae</taxon>
        <taxon>Flavobacterium</taxon>
    </lineage>
</organism>
<evidence type="ECO:0000313" key="10">
    <source>
        <dbReference type="EMBL" id="QBN20448.1"/>
    </source>
</evidence>
<dbReference type="InterPro" id="IPR035874">
    <property type="entry name" value="IDS"/>
</dbReference>
<dbReference type="CDD" id="cd16030">
    <property type="entry name" value="iduronate-2-sulfatase"/>
    <property type="match status" value="1"/>
</dbReference>
<accession>A0A4P6YDP9</accession>
<protein>
    <submittedName>
        <fullName evidence="10">Sulfatase</fullName>
    </submittedName>
</protein>
<dbReference type="GO" id="GO:0046872">
    <property type="term" value="F:metal ion binding"/>
    <property type="evidence" value="ECO:0007669"/>
    <property type="project" value="UniProtKB-KW"/>
</dbReference>
<dbReference type="InterPro" id="IPR000917">
    <property type="entry name" value="Sulfatase_N"/>
</dbReference>
<feature type="compositionally biased region" description="Basic and acidic residues" evidence="7">
    <location>
        <begin position="551"/>
        <end position="569"/>
    </location>
</feature>
<dbReference type="InterPro" id="IPR024607">
    <property type="entry name" value="Sulfatase_CS"/>
</dbReference>
<dbReference type="KEGG" id="fnk:E1750_17170"/>
<keyword evidence="3" id="KW-0479">Metal-binding</keyword>
<dbReference type="Pfam" id="PF00884">
    <property type="entry name" value="Sulfatase"/>
    <property type="match status" value="1"/>
</dbReference>
<feature type="signal peptide" evidence="8">
    <location>
        <begin position="1"/>
        <end position="20"/>
    </location>
</feature>
<gene>
    <name evidence="10" type="ORF">E1750_17170</name>
</gene>
<evidence type="ECO:0000256" key="2">
    <source>
        <dbReference type="ARBA" id="ARBA00008779"/>
    </source>
</evidence>
<dbReference type="OrthoDB" id="9763552at2"/>
<dbReference type="RefSeq" id="WP_133277948.1">
    <property type="nucleotide sequence ID" value="NZ_CP037933.1"/>
</dbReference>